<dbReference type="SUPFAM" id="SSF56112">
    <property type="entry name" value="Protein kinase-like (PK-like)"/>
    <property type="match status" value="1"/>
</dbReference>
<dbReference type="AlphaFoldDB" id="A0A2L1GQS9"/>
<dbReference type="EMBL" id="CP021255">
    <property type="protein sequence ID" value="AVD72010.1"/>
    <property type="molecule type" value="Genomic_DNA"/>
</dbReference>
<gene>
    <name evidence="2" type="ORF">CAY53_11445</name>
</gene>
<organism evidence="2 3">
    <name type="scientific">Desulfobulbus oralis</name>
    <dbReference type="NCBI Taxonomy" id="1986146"/>
    <lineage>
        <taxon>Bacteria</taxon>
        <taxon>Pseudomonadati</taxon>
        <taxon>Thermodesulfobacteriota</taxon>
        <taxon>Desulfobulbia</taxon>
        <taxon>Desulfobulbales</taxon>
        <taxon>Desulfobulbaceae</taxon>
        <taxon>Desulfobulbus</taxon>
    </lineage>
</organism>
<dbReference type="InterPro" id="IPR011009">
    <property type="entry name" value="Kinase-like_dom_sf"/>
</dbReference>
<feature type="domain" description="Aminoglycoside phosphotransferase" evidence="1">
    <location>
        <begin position="19"/>
        <end position="255"/>
    </location>
</feature>
<proteinExistence type="predicted"/>
<keyword evidence="3" id="KW-1185">Reference proteome</keyword>
<accession>A0A2L1GQS9</accession>
<dbReference type="Gene3D" id="3.30.200.20">
    <property type="entry name" value="Phosphorylase Kinase, domain 1"/>
    <property type="match status" value="1"/>
</dbReference>
<dbReference type="OrthoDB" id="9809275at2"/>
<evidence type="ECO:0000259" key="1">
    <source>
        <dbReference type="Pfam" id="PF01636"/>
    </source>
</evidence>
<name>A0A2L1GQS9_9BACT</name>
<dbReference type="InterPro" id="IPR002575">
    <property type="entry name" value="Aminoglycoside_PTrfase"/>
</dbReference>
<reference evidence="2 3" key="1">
    <citation type="journal article" date="2018" name="MBio">
        <title>Insights into the evolution of host association through the isolation and characterization of a novel human periodontal pathobiont, Desulfobulbus oralis.</title>
        <authorList>
            <person name="Cross K.L."/>
            <person name="Chirania P."/>
            <person name="Xiong W."/>
            <person name="Beall C.J."/>
            <person name="Elkins J.G."/>
            <person name="Giannone R.J."/>
            <person name="Griffen A.L."/>
            <person name="Guss A.M."/>
            <person name="Hettich R.L."/>
            <person name="Joshi S.S."/>
            <person name="Mokrzan E.M."/>
            <person name="Martin R.K."/>
            <person name="Zhulin I.B."/>
            <person name="Leys E.J."/>
            <person name="Podar M."/>
        </authorList>
    </citation>
    <scope>NUCLEOTIDE SEQUENCE [LARGE SCALE GENOMIC DNA]</scope>
    <source>
        <strain evidence="2 3">ORNL</strain>
    </source>
</reference>
<dbReference type="RefSeq" id="WP_104937215.1">
    <property type="nucleotide sequence ID" value="NZ_CP021255.1"/>
</dbReference>
<dbReference type="Gene3D" id="3.90.1200.10">
    <property type="match status" value="1"/>
</dbReference>
<sequence length="329" mass="36646">MNHREIERLLQHPESILQADGSSRRFFRLKSGRRPLLAILPPEQAGPKELAEARSVACIGRHLHARGAATPEIFAWDAESGLVLCEDFGDTRLHDIGPGHPERLRLYEETVVALACMQVRAAEGFDPAWCWDTPRYNEQLMQERESGYFLQACCRDLLGLSFDGAGLAHECRLLAASAAQAPACYFLHRDCQSRNIMLPAGRPAFIDFQGGRLGPLAYDLASLLIDPYAALPEAMQAHLLEHYLAALLRLTPYDPERFRHEYRLLAVQRNLQIMGAFAFLSQVRGKPFFAAFLAPAAASLATLLAHEAFARYAGLRTLACLCHQHFSAP</sequence>
<evidence type="ECO:0000313" key="3">
    <source>
        <dbReference type="Proteomes" id="UP000239867"/>
    </source>
</evidence>
<dbReference type="Proteomes" id="UP000239867">
    <property type="component" value="Chromosome"/>
</dbReference>
<protein>
    <recommendedName>
        <fullName evidence="1">Aminoglycoside phosphotransferase domain-containing protein</fullName>
    </recommendedName>
</protein>
<evidence type="ECO:0000313" key="2">
    <source>
        <dbReference type="EMBL" id="AVD72010.1"/>
    </source>
</evidence>
<dbReference type="Pfam" id="PF01636">
    <property type="entry name" value="APH"/>
    <property type="match status" value="1"/>
</dbReference>
<dbReference type="KEGG" id="deo:CAY53_11445"/>